<accession>A0AA87XWR5</accession>
<organism evidence="1 2">
    <name type="scientific">Pseudoduganella albidiflava</name>
    <dbReference type="NCBI Taxonomy" id="321983"/>
    <lineage>
        <taxon>Bacteria</taxon>
        <taxon>Pseudomonadati</taxon>
        <taxon>Pseudomonadota</taxon>
        <taxon>Betaproteobacteria</taxon>
        <taxon>Burkholderiales</taxon>
        <taxon>Oxalobacteraceae</taxon>
        <taxon>Telluria group</taxon>
        <taxon>Pseudoduganella</taxon>
    </lineage>
</organism>
<reference evidence="1" key="2">
    <citation type="submission" date="2022-12" db="EMBL/GenBank/DDBJ databases">
        <authorList>
            <person name="Sun Q."/>
            <person name="Kim S."/>
        </authorList>
    </citation>
    <scope>NUCLEOTIDE SEQUENCE</scope>
    <source>
        <strain evidence="1">KCTC 12343</strain>
    </source>
</reference>
<dbReference type="AlphaFoldDB" id="A0AA87XWR5"/>
<gene>
    <name evidence="1" type="ORF">GCM10007387_26730</name>
</gene>
<comment type="caution">
    <text evidence="1">The sequence shown here is derived from an EMBL/GenBank/DDBJ whole genome shotgun (WGS) entry which is preliminary data.</text>
</comment>
<proteinExistence type="predicted"/>
<dbReference type="Proteomes" id="UP000628442">
    <property type="component" value="Unassembled WGS sequence"/>
</dbReference>
<sequence>MLFPLPGLTADCEVEAQLQEVQIQTCDGDRFLGTSSGDGSFANRIPYDAIPVGLEKFWSDLCNCYLWQVSGIAGAHTRVVGFYQGGSDGRLTLVPGGEFGSEIGKISRVSQTSGFIVEVRDSDVAGKRRTWERYRFDGKRFLRLRTP</sequence>
<dbReference type="EMBL" id="BMWV01000005">
    <property type="protein sequence ID" value="GGY43320.1"/>
    <property type="molecule type" value="Genomic_DNA"/>
</dbReference>
<name>A0AA87XWR5_9BURK</name>
<evidence type="ECO:0000313" key="2">
    <source>
        <dbReference type="Proteomes" id="UP000628442"/>
    </source>
</evidence>
<reference evidence="1" key="1">
    <citation type="journal article" date="2014" name="Int. J. Syst. Evol. Microbiol.">
        <title>Complete genome sequence of Corynebacterium casei LMG S-19264T (=DSM 44701T), isolated from a smear-ripened cheese.</title>
        <authorList>
            <consortium name="US DOE Joint Genome Institute (JGI-PGF)"/>
            <person name="Walter F."/>
            <person name="Albersmeier A."/>
            <person name="Kalinowski J."/>
            <person name="Ruckert C."/>
        </authorList>
    </citation>
    <scope>NUCLEOTIDE SEQUENCE</scope>
    <source>
        <strain evidence="1">KCTC 12343</strain>
    </source>
</reference>
<protein>
    <submittedName>
        <fullName evidence="1">Uncharacterized protein</fullName>
    </submittedName>
</protein>
<evidence type="ECO:0000313" key="1">
    <source>
        <dbReference type="EMBL" id="GGY43320.1"/>
    </source>
</evidence>